<evidence type="ECO:0000313" key="1">
    <source>
        <dbReference type="EMBL" id="PKK63241.1"/>
    </source>
</evidence>
<protein>
    <submittedName>
        <fullName evidence="1">Uncharacterized protein</fullName>
    </submittedName>
</protein>
<proteinExistence type="predicted"/>
<dbReference type="Proteomes" id="UP000233469">
    <property type="component" value="Unassembled WGS sequence"/>
</dbReference>
<accession>A0A2N1MNN3</accession>
<reference evidence="1 2" key="2">
    <citation type="submission" date="2017-10" db="EMBL/GenBank/DDBJ databases">
        <title>Extensive intraspecific genome diversity in a model arbuscular mycorrhizal fungus.</title>
        <authorList>
            <person name="Chen E.C.H."/>
            <person name="Morin E."/>
            <person name="Baudet D."/>
            <person name="Noel J."/>
            <person name="Ndikumana S."/>
            <person name="Charron P."/>
            <person name="St-Onge C."/>
            <person name="Giorgi J."/>
            <person name="Grigoriev I.V."/>
            <person name="Roux C."/>
            <person name="Martin F.M."/>
            <person name="Corradi N."/>
        </authorList>
    </citation>
    <scope>NUCLEOTIDE SEQUENCE [LARGE SCALE GENOMIC DNA]</scope>
    <source>
        <strain evidence="1 2">C2</strain>
    </source>
</reference>
<name>A0A2N1MNN3_9GLOM</name>
<dbReference type="EMBL" id="LLXL01001695">
    <property type="protein sequence ID" value="PKK63241.1"/>
    <property type="molecule type" value="Genomic_DNA"/>
</dbReference>
<evidence type="ECO:0000313" key="2">
    <source>
        <dbReference type="Proteomes" id="UP000233469"/>
    </source>
</evidence>
<sequence>MHFISKNLKGLIVQKFNFKEFKGVWTKYFSPTLNHPRNKSPKKTDSMVAIIYKRQ</sequence>
<organism evidence="1 2">
    <name type="scientific">Rhizophagus irregularis</name>
    <dbReference type="NCBI Taxonomy" id="588596"/>
    <lineage>
        <taxon>Eukaryota</taxon>
        <taxon>Fungi</taxon>
        <taxon>Fungi incertae sedis</taxon>
        <taxon>Mucoromycota</taxon>
        <taxon>Glomeromycotina</taxon>
        <taxon>Glomeromycetes</taxon>
        <taxon>Glomerales</taxon>
        <taxon>Glomeraceae</taxon>
        <taxon>Rhizophagus</taxon>
    </lineage>
</organism>
<reference evidence="1 2" key="1">
    <citation type="submission" date="2016-04" db="EMBL/GenBank/DDBJ databases">
        <title>Genome analyses suggest a sexual origin of heterokaryosis in a supposedly ancient asexual fungus.</title>
        <authorList>
            <person name="Ropars J."/>
            <person name="Sedzielewska K."/>
            <person name="Noel J."/>
            <person name="Charron P."/>
            <person name="Farinelli L."/>
            <person name="Marton T."/>
            <person name="Kruger M."/>
            <person name="Pelin A."/>
            <person name="Brachmann A."/>
            <person name="Corradi N."/>
        </authorList>
    </citation>
    <scope>NUCLEOTIDE SEQUENCE [LARGE SCALE GENOMIC DNA]</scope>
    <source>
        <strain evidence="1 2">C2</strain>
    </source>
</reference>
<gene>
    <name evidence="1" type="ORF">RhiirC2_789182</name>
</gene>
<dbReference type="AlphaFoldDB" id="A0A2N1MNN3"/>
<comment type="caution">
    <text evidence="1">The sequence shown here is derived from an EMBL/GenBank/DDBJ whole genome shotgun (WGS) entry which is preliminary data.</text>
</comment>